<gene>
    <name evidence="10" type="ORF">FOKN1_0619</name>
</gene>
<feature type="signal peptide" evidence="9">
    <location>
        <begin position="1"/>
        <end position="23"/>
    </location>
</feature>
<evidence type="ECO:0000256" key="6">
    <source>
        <dbReference type="ARBA" id="ARBA00023136"/>
    </source>
</evidence>
<dbReference type="Proteomes" id="UP000218765">
    <property type="component" value="Chromosome"/>
</dbReference>
<comment type="similarity">
    <text evidence="2">Belongs to the outer membrane factor (OMF) (TC 1.B.17) family.</text>
</comment>
<evidence type="ECO:0000256" key="2">
    <source>
        <dbReference type="ARBA" id="ARBA00007613"/>
    </source>
</evidence>
<feature type="chain" id="PRO_5012915991" description="Type I secretion protein TolC" evidence="9">
    <location>
        <begin position="24"/>
        <end position="436"/>
    </location>
</feature>
<evidence type="ECO:0000256" key="7">
    <source>
        <dbReference type="ARBA" id="ARBA00023237"/>
    </source>
</evidence>
<evidence type="ECO:0000256" key="1">
    <source>
        <dbReference type="ARBA" id="ARBA00004442"/>
    </source>
</evidence>
<evidence type="ECO:0008006" key="12">
    <source>
        <dbReference type="Google" id="ProtNLM"/>
    </source>
</evidence>
<dbReference type="SUPFAM" id="SSF56954">
    <property type="entry name" value="Outer membrane efflux proteins (OEP)"/>
    <property type="match status" value="1"/>
</dbReference>
<keyword evidence="5" id="KW-0812">Transmembrane</keyword>
<name>A0A1Z4VN29_9GAMM</name>
<keyword evidence="7" id="KW-0998">Cell outer membrane</keyword>
<dbReference type="InterPro" id="IPR051906">
    <property type="entry name" value="TolC-like"/>
</dbReference>
<dbReference type="KEGG" id="ttc:FOKN1_0619"/>
<dbReference type="GO" id="GO:0015562">
    <property type="term" value="F:efflux transmembrane transporter activity"/>
    <property type="evidence" value="ECO:0007669"/>
    <property type="project" value="InterPro"/>
</dbReference>
<dbReference type="GO" id="GO:0009279">
    <property type="term" value="C:cell outer membrane"/>
    <property type="evidence" value="ECO:0007669"/>
    <property type="project" value="UniProtKB-SubCell"/>
</dbReference>
<evidence type="ECO:0000313" key="10">
    <source>
        <dbReference type="EMBL" id="BAZ93021.1"/>
    </source>
</evidence>
<keyword evidence="9" id="KW-0732">Signal</keyword>
<keyword evidence="4" id="KW-1134">Transmembrane beta strand</keyword>
<evidence type="ECO:0000256" key="9">
    <source>
        <dbReference type="SAM" id="SignalP"/>
    </source>
</evidence>
<dbReference type="RefSeq" id="WP_096364652.1">
    <property type="nucleotide sequence ID" value="NZ_AP018052.1"/>
</dbReference>
<dbReference type="GO" id="GO:0015288">
    <property type="term" value="F:porin activity"/>
    <property type="evidence" value="ECO:0007669"/>
    <property type="project" value="TreeGrafter"/>
</dbReference>
<evidence type="ECO:0000313" key="11">
    <source>
        <dbReference type="Proteomes" id="UP000218765"/>
    </source>
</evidence>
<dbReference type="PANTHER" id="PTHR30026">
    <property type="entry name" value="OUTER MEMBRANE PROTEIN TOLC"/>
    <property type="match status" value="1"/>
</dbReference>
<accession>A0A1Z4VN29</accession>
<dbReference type="InterPro" id="IPR010130">
    <property type="entry name" value="T1SS_OMP_TolC"/>
</dbReference>
<proteinExistence type="inferred from homology"/>
<evidence type="ECO:0000256" key="5">
    <source>
        <dbReference type="ARBA" id="ARBA00022692"/>
    </source>
</evidence>
<evidence type="ECO:0000256" key="3">
    <source>
        <dbReference type="ARBA" id="ARBA00022448"/>
    </source>
</evidence>
<sequence length="436" mass="48221">MNAKRTLLATLMSGLLASQPALALDLLGAYRIAADSDPTLRAAAANRDALLEADDQALAQVLPNVGINGSYQRNRYDNRITDQTSYSTDEVYTLSATQTLFRWDQFVALEQADSLVARALAEYSAAEQDLIIRLAEGYFNVLAAQDNLIFARAELEAIGRQLEQAKERFEVGLIAITDVHEAQARYDLATSQEIVAVNELDSAREALYEITGELNEPINPLNDQLQLLQPEPQETGVWVDKALDNNLNLVALQAAVEAARQEVKRQRAGHYPTLDASAALSRRDQNFGGIAGVKRHDASIGLELNIPLFQGGAVNSFTREAHYRFIESQEQLDQARRQTQRQTRDAYRGVASGIAQVRALEQALVSTETALEAAETGFEVGTRTIVDVLDAQRERFRAQRDLARARYDYLLSTLRLKQAAGSLGVDDLQAINSWFQ</sequence>
<dbReference type="OrthoDB" id="9813458at2"/>
<dbReference type="EMBL" id="AP018052">
    <property type="protein sequence ID" value="BAZ93021.1"/>
    <property type="molecule type" value="Genomic_DNA"/>
</dbReference>
<evidence type="ECO:0000256" key="4">
    <source>
        <dbReference type="ARBA" id="ARBA00022452"/>
    </source>
</evidence>
<comment type="subcellular location">
    <subcellularLocation>
        <location evidence="1">Cell outer membrane</location>
    </subcellularLocation>
</comment>
<dbReference type="NCBIfam" id="TIGR01844">
    <property type="entry name" value="type_I_sec_TolC"/>
    <property type="match status" value="1"/>
</dbReference>
<evidence type="ECO:0000256" key="8">
    <source>
        <dbReference type="SAM" id="Coils"/>
    </source>
</evidence>
<dbReference type="GO" id="GO:1990281">
    <property type="term" value="C:efflux pump complex"/>
    <property type="evidence" value="ECO:0007669"/>
    <property type="project" value="TreeGrafter"/>
</dbReference>
<keyword evidence="3" id="KW-0813">Transport</keyword>
<protein>
    <recommendedName>
        <fullName evidence="12">Type I secretion protein TolC</fullName>
    </recommendedName>
</protein>
<feature type="coiled-coil region" evidence="8">
    <location>
        <begin position="109"/>
        <end position="168"/>
    </location>
</feature>
<dbReference type="InterPro" id="IPR003423">
    <property type="entry name" value="OMP_efflux"/>
</dbReference>
<dbReference type="PANTHER" id="PTHR30026:SF20">
    <property type="entry name" value="OUTER MEMBRANE PROTEIN TOLC"/>
    <property type="match status" value="1"/>
</dbReference>
<reference evidence="10 11" key="1">
    <citation type="submission" date="2017-05" db="EMBL/GenBank/DDBJ databases">
        <title>Thiocyanate degradation by Thiohalobacter thiocyanaticus FOKN1.</title>
        <authorList>
            <person name="Oshiki M."/>
            <person name="Fukushima T."/>
            <person name="Kawano S."/>
            <person name="Nakagawa J."/>
        </authorList>
    </citation>
    <scope>NUCLEOTIDE SEQUENCE [LARGE SCALE GENOMIC DNA]</scope>
    <source>
        <strain evidence="10 11">FOKN1</strain>
    </source>
</reference>
<organism evidence="10 11">
    <name type="scientific">Thiohalobacter thiocyanaticus</name>
    <dbReference type="NCBI Taxonomy" id="585455"/>
    <lineage>
        <taxon>Bacteria</taxon>
        <taxon>Pseudomonadati</taxon>
        <taxon>Pseudomonadota</taxon>
        <taxon>Gammaproteobacteria</taxon>
        <taxon>Thiohalobacterales</taxon>
        <taxon>Thiohalobacteraceae</taxon>
        <taxon>Thiohalobacter</taxon>
    </lineage>
</organism>
<keyword evidence="6" id="KW-0472">Membrane</keyword>
<keyword evidence="11" id="KW-1185">Reference proteome</keyword>
<dbReference type="Gene3D" id="1.20.1600.10">
    <property type="entry name" value="Outer membrane efflux proteins (OEP)"/>
    <property type="match status" value="1"/>
</dbReference>
<keyword evidence="8" id="KW-0175">Coiled coil</keyword>
<dbReference type="Pfam" id="PF02321">
    <property type="entry name" value="OEP"/>
    <property type="match status" value="2"/>
</dbReference>
<dbReference type="AlphaFoldDB" id="A0A1Z4VN29"/>